<dbReference type="EMBL" id="MN931752">
    <property type="protein sequence ID" value="QHW18533.1"/>
    <property type="molecule type" value="Genomic_DNA"/>
</dbReference>
<dbReference type="InterPro" id="IPR013083">
    <property type="entry name" value="Znf_RING/FYVE/PHD"/>
</dbReference>
<organism evidence="1 9">
    <name type="scientific">Molluscum contagiosum virus</name>
    <dbReference type="NCBI Taxonomy" id="10279"/>
    <lineage>
        <taxon>Viruses</taxon>
        <taxon>Varidnaviria</taxon>
        <taxon>Bamfordvirae</taxon>
        <taxon>Nucleocytoviricota</taxon>
        <taxon>Pokkesviricetes</taxon>
        <taxon>Chitovirales</taxon>
        <taxon>Poxviridae</taxon>
        <taxon>Chordopoxvirinae</taxon>
        <taxon>Molluscipoxvirus</taxon>
        <taxon>Molluscipoxvirus molluscum</taxon>
    </lineage>
</organism>
<dbReference type="EMBL" id="MN931751">
    <property type="protein sequence ID" value="QHW18359.1"/>
    <property type="molecule type" value="Genomic_DNA"/>
</dbReference>
<dbReference type="EMBL" id="MN931740">
    <property type="protein sequence ID" value="QHW16412.1"/>
    <property type="molecule type" value="Genomic_DNA"/>
</dbReference>
<dbReference type="SUPFAM" id="SSF57850">
    <property type="entry name" value="RING/U-box"/>
    <property type="match status" value="1"/>
</dbReference>
<evidence type="ECO:0000313" key="5">
    <source>
        <dbReference type="EMBL" id="QHW17652.1"/>
    </source>
</evidence>
<evidence type="ECO:0000313" key="4">
    <source>
        <dbReference type="EMBL" id="QHW17478.1"/>
    </source>
</evidence>
<proteinExistence type="predicted"/>
<dbReference type="Proteomes" id="UP000641786">
    <property type="component" value="Segment"/>
</dbReference>
<dbReference type="Proteomes" id="UP000621459">
    <property type="component" value="Segment"/>
</dbReference>
<evidence type="ECO:0000313" key="7">
    <source>
        <dbReference type="EMBL" id="QHW18359.1"/>
    </source>
</evidence>
<sequence length="89" mass="10405">MVACCSMNLRLLYWKPVVQWQVRNCDNICYICRRGLGKGCLRPQCEIDCAFCLPVCGHGYHEHCLPPRTEVCFVCRQKLIFYSFNIRKG</sequence>
<dbReference type="Gene3D" id="3.30.40.10">
    <property type="entry name" value="Zinc/RING finger domain, C3HC4 (zinc finger)"/>
    <property type="match status" value="1"/>
</dbReference>
<evidence type="ECO:0000313" key="8">
    <source>
        <dbReference type="EMBL" id="QHW18533.1"/>
    </source>
</evidence>
<dbReference type="Proteomes" id="UP000646191">
    <property type="component" value="Segment"/>
</dbReference>
<evidence type="ECO:0000313" key="2">
    <source>
        <dbReference type="EMBL" id="QHW16586.1"/>
    </source>
</evidence>
<dbReference type="Proteomes" id="UP000651799">
    <property type="component" value="Segment"/>
</dbReference>
<dbReference type="Proteomes" id="UP000606457">
    <property type="component" value="Segment"/>
</dbReference>
<dbReference type="EMBL" id="MN931745">
    <property type="protein sequence ID" value="QHW17305.1"/>
    <property type="molecule type" value="Genomic_DNA"/>
</dbReference>
<evidence type="ECO:0000313" key="1">
    <source>
        <dbReference type="EMBL" id="QHW16412.1"/>
    </source>
</evidence>
<evidence type="ECO:0000313" key="9">
    <source>
        <dbReference type="Proteomes" id="UP000615274"/>
    </source>
</evidence>
<dbReference type="EMBL" id="MN931741">
    <property type="protein sequence ID" value="QHW16586.1"/>
    <property type="molecule type" value="Genomic_DNA"/>
</dbReference>
<dbReference type="EMBL" id="MN931746">
    <property type="protein sequence ID" value="QHW17478.1"/>
    <property type="molecule type" value="Genomic_DNA"/>
</dbReference>
<name>A0A857ZZ82_9POXV</name>
<evidence type="ECO:0000313" key="3">
    <source>
        <dbReference type="EMBL" id="QHW17305.1"/>
    </source>
</evidence>
<evidence type="ECO:0000313" key="6">
    <source>
        <dbReference type="EMBL" id="QHW18185.1"/>
    </source>
</evidence>
<protein>
    <submittedName>
        <fullName evidence="1">MC026L</fullName>
    </submittedName>
</protein>
<dbReference type="Proteomes" id="UP000615274">
    <property type="component" value="Segment"/>
</dbReference>
<dbReference type="EMBL" id="MN931747">
    <property type="protein sequence ID" value="QHW17652.1"/>
    <property type="molecule type" value="Genomic_DNA"/>
</dbReference>
<dbReference type="EMBL" id="MN931750">
    <property type="protein sequence ID" value="QHW18185.1"/>
    <property type="molecule type" value="Genomic_DNA"/>
</dbReference>
<dbReference type="Proteomes" id="UP000655493">
    <property type="component" value="Segment"/>
</dbReference>
<gene>
    <name evidence="1" type="primary">MC026L</name>
</gene>
<accession>A0A857ZZ82</accession>
<dbReference type="Proteomes" id="UP000624326">
    <property type="component" value="Segment"/>
</dbReference>
<reference evidence="1" key="1">
    <citation type="submission" date="2020-01" db="EMBL/GenBank/DDBJ databases">
        <title>Global genomic diversity of Molluscum contagiosum virus.</title>
        <authorList>
            <person name="Zorec T.M."/>
            <person name="Skubic L."/>
            <person name="Hosnjak L."/>
            <person name="Trcko K."/>
            <person name="Poljak M."/>
        </authorList>
    </citation>
    <scope>NUCLEOTIDE SEQUENCE</scope>
    <source>
        <strain evidence="6">MCV2_MB101</strain>
        <strain evidence="7">MCV2_MC344</strain>
        <strain evidence="8">MCV2_MC515</strain>
        <strain evidence="1">MCV2_P01S01A</strain>
        <strain evidence="2">MCV2_P01S02A</strain>
        <strain evidence="3">MCV2_P03S01A</strain>
        <strain evidence="4">MCV2_P03S02A</strain>
        <strain evidence="5">MCV2_P04S02A</strain>
    </source>
</reference>